<evidence type="ECO:0000313" key="1">
    <source>
        <dbReference type="EMBL" id="GAI22644.1"/>
    </source>
</evidence>
<protein>
    <submittedName>
        <fullName evidence="1">Uncharacterized protein</fullName>
    </submittedName>
</protein>
<sequence>MAYRYVANRMNLDENWPAYKLHFAPEKLENFTLVYENYFYRIYRPRKGKGIQIKEYHPLFDERIFKELGRGTDAFYKRVMGGYDYYFQALVLLQKGKEKEAGEALLLSQKYCPYIPEVKTLLEKLK</sequence>
<accession>X1NVF9</accession>
<reference evidence="1" key="1">
    <citation type="journal article" date="2014" name="Front. Microbiol.">
        <title>High frequency of phylogenetically diverse reductive dehalogenase-homologous genes in deep subseafloor sedimentary metagenomes.</title>
        <authorList>
            <person name="Kawai M."/>
            <person name="Futagami T."/>
            <person name="Toyoda A."/>
            <person name="Takaki Y."/>
            <person name="Nishi S."/>
            <person name="Hori S."/>
            <person name="Arai W."/>
            <person name="Tsubouchi T."/>
            <person name="Morono Y."/>
            <person name="Uchiyama I."/>
            <person name="Ito T."/>
            <person name="Fujiyama A."/>
            <person name="Inagaki F."/>
            <person name="Takami H."/>
        </authorList>
    </citation>
    <scope>NUCLEOTIDE SEQUENCE</scope>
    <source>
        <strain evidence="1">Expedition CK06-06</strain>
    </source>
</reference>
<proteinExistence type="predicted"/>
<organism evidence="1">
    <name type="scientific">marine sediment metagenome</name>
    <dbReference type="NCBI Taxonomy" id="412755"/>
    <lineage>
        <taxon>unclassified sequences</taxon>
        <taxon>metagenomes</taxon>
        <taxon>ecological metagenomes</taxon>
    </lineage>
</organism>
<comment type="caution">
    <text evidence="1">The sequence shown here is derived from an EMBL/GenBank/DDBJ whole genome shotgun (WGS) entry which is preliminary data.</text>
</comment>
<gene>
    <name evidence="1" type="ORF">S06H3_35398</name>
</gene>
<dbReference type="AlphaFoldDB" id="X1NVF9"/>
<name>X1NVF9_9ZZZZ</name>
<dbReference type="EMBL" id="BARV01021351">
    <property type="protein sequence ID" value="GAI22644.1"/>
    <property type="molecule type" value="Genomic_DNA"/>
</dbReference>